<keyword evidence="1" id="KW-0805">Transcription regulation</keyword>
<evidence type="ECO:0000256" key="2">
    <source>
        <dbReference type="ARBA" id="ARBA00023125"/>
    </source>
</evidence>
<organism evidence="5 6">
    <name type="scientific">Paenibacillus alginolyticus</name>
    <dbReference type="NCBI Taxonomy" id="59839"/>
    <lineage>
        <taxon>Bacteria</taxon>
        <taxon>Bacillati</taxon>
        <taxon>Bacillota</taxon>
        <taxon>Bacilli</taxon>
        <taxon>Bacillales</taxon>
        <taxon>Paenibacillaceae</taxon>
        <taxon>Paenibacillus</taxon>
    </lineage>
</organism>
<dbReference type="InterPro" id="IPR009057">
    <property type="entry name" value="Homeodomain-like_sf"/>
</dbReference>
<dbReference type="InterPro" id="IPR018062">
    <property type="entry name" value="HTH_AraC-typ_CS"/>
</dbReference>
<dbReference type="Gene3D" id="2.60.120.10">
    <property type="entry name" value="Jelly Rolls"/>
    <property type="match status" value="1"/>
</dbReference>
<feature type="domain" description="HTH araC/xylS-type" evidence="4">
    <location>
        <begin position="190"/>
        <end position="288"/>
    </location>
</feature>
<dbReference type="Proteomes" id="UP001527099">
    <property type="component" value="Unassembled WGS sequence"/>
</dbReference>
<dbReference type="InterPro" id="IPR037923">
    <property type="entry name" value="HTH-like"/>
</dbReference>
<evidence type="ECO:0000259" key="4">
    <source>
        <dbReference type="PROSITE" id="PS01124"/>
    </source>
</evidence>
<dbReference type="Pfam" id="PF02311">
    <property type="entry name" value="AraC_binding"/>
    <property type="match status" value="1"/>
</dbReference>
<keyword evidence="3" id="KW-0804">Transcription</keyword>
<dbReference type="InterPro" id="IPR018060">
    <property type="entry name" value="HTH_AraC"/>
</dbReference>
<protein>
    <submittedName>
        <fullName evidence="5">AraC family transcriptional regulator</fullName>
    </submittedName>
</protein>
<dbReference type="SUPFAM" id="SSF46689">
    <property type="entry name" value="Homeodomain-like"/>
    <property type="match status" value="2"/>
</dbReference>
<evidence type="ECO:0000313" key="5">
    <source>
        <dbReference type="EMBL" id="MCY9694758.1"/>
    </source>
</evidence>
<keyword evidence="6" id="KW-1185">Reference proteome</keyword>
<dbReference type="InterPro" id="IPR003313">
    <property type="entry name" value="AraC-bd"/>
</dbReference>
<dbReference type="InterPro" id="IPR014710">
    <property type="entry name" value="RmlC-like_jellyroll"/>
</dbReference>
<name>A0ABT4GFB2_9BACL</name>
<dbReference type="PANTHER" id="PTHR43280:SF2">
    <property type="entry name" value="HTH-TYPE TRANSCRIPTIONAL REGULATOR EXSA"/>
    <property type="match status" value="1"/>
</dbReference>
<dbReference type="Pfam" id="PF12833">
    <property type="entry name" value="HTH_18"/>
    <property type="match status" value="1"/>
</dbReference>
<comment type="caution">
    <text evidence="5">The sequence shown here is derived from an EMBL/GenBank/DDBJ whole genome shotgun (WGS) entry which is preliminary data.</text>
</comment>
<evidence type="ECO:0000256" key="1">
    <source>
        <dbReference type="ARBA" id="ARBA00023015"/>
    </source>
</evidence>
<proteinExistence type="predicted"/>
<dbReference type="SUPFAM" id="SSF51215">
    <property type="entry name" value="Regulatory protein AraC"/>
    <property type="match status" value="1"/>
</dbReference>
<evidence type="ECO:0000256" key="3">
    <source>
        <dbReference type="ARBA" id="ARBA00023163"/>
    </source>
</evidence>
<sequence length="292" mass="33644">MKVMNYLNLNQHPAHLQFYRNRTNAFAEIYHAHQGMEILIVHEGTGTVIVEQQIFDLAPGMLFYFRPFQLHRIRMNEEAHQAYIRSFFVFEPALLDGCLAAFPSIREFFQKLWKDPLSIQMISGLDTEALHNLLQAHQQTIEHAKPEQLLEEQLFFLTSLMHHLKTSYPSTGYPLTTERNAKVKSSSIAEKVMEWIEIHYMEPFELNQLAQAIHLSPNHISAVFKQIVGSSITEYLTARRIRQACLLLKTSDTSIQGIGQAVGLGNFSYFCQMFKKHVGLSPYQFKRSSGQP</sequence>
<dbReference type="SMART" id="SM00342">
    <property type="entry name" value="HTH_ARAC"/>
    <property type="match status" value="1"/>
</dbReference>
<dbReference type="PANTHER" id="PTHR43280">
    <property type="entry name" value="ARAC-FAMILY TRANSCRIPTIONAL REGULATOR"/>
    <property type="match status" value="1"/>
</dbReference>
<keyword evidence="2" id="KW-0238">DNA-binding</keyword>
<reference evidence="5 6" key="1">
    <citation type="submission" date="2022-05" db="EMBL/GenBank/DDBJ databases">
        <title>Genome Sequencing of Bee-Associated Microbes.</title>
        <authorList>
            <person name="Dunlap C."/>
        </authorList>
    </citation>
    <scope>NUCLEOTIDE SEQUENCE [LARGE SCALE GENOMIC DNA]</scope>
    <source>
        <strain evidence="5 6">NRRL B-14421</strain>
    </source>
</reference>
<evidence type="ECO:0000313" key="6">
    <source>
        <dbReference type="Proteomes" id="UP001527099"/>
    </source>
</evidence>
<dbReference type="Gene3D" id="1.10.10.60">
    <property type="entry name" value="Homeodomain-like"/>
    <property type="match status" value="2"/>
</dbReference>
<dbReference type="EMBL" id="JAMDMX010000054">
    <property type="protein sequence ID" value="MCY9694758.1"/>
    <property type="molecule type" value="Genomic_DNA"/>
</dbReference>
<dbReference type="PROSITE" id="PS01124">
    <property type="entry name" value="HTH_ARAC_FAMILY_2"/>
    <property type="match status" value="1"/>
</dbReference>
<accession>A0ABT4GFB2</accession>
<dbReference type="PROSITE" id="PS00041">
    <property type="entry name" value="HTH_ARAC_FAMILY_1"/>
    <property type="match status" value="1"/>
</dbReference>
<gene>
    <name evidence="5" type="ORF">M5X19_17875</name>
</gene>
<dbReference type="RefSeq" id="WP_268616310.1">
    <property type="nucleotide sequence ID" value="NZ_JAMDMX010000054.1"/>
</dbReference>